<sequence length="195" mass="21741">MTERNSEHPIDEAFLSRWSPRAFDGSTIDEADLFTIMEAGRWAPSASNYQPWRFLYARRGDAFWDDAMSLLIPFNQGWAHSASALVFIVSDELTRGPKGDAPNHSHSFDCGTAWGFMAMQALQMGFYTHGMTGLEFDKAPGTLNLPANFRLEAAFVIGRRGSPETLPDGLRERETPNQRRPLAESVINGPMTPVC</sequence>
<evidence type="ECO:0000259" key="4">
    <source>
        <dbReference type="Pfam" id="PF00881"/>
    </source>
</evidence>
<feature type="region of interest" description="Disordered" evidence="3">
    <location>
        <begin position="162"/>
        <end position="195"/>
    </location>
</feature>
<keyword evidence="6" id="KW-1185">Reference proteome</keyword>
<dbReference type="GO" id="GO:0016491">
    <property type="term" value="F:oxidoreductase activity"/>
    <property type="evidence" value="ECO:0007669"/>
    <property type="project" value="UniProtKB-KW"/>
</dbReference>
<evidence type="ECO:0000256" key="3">
    <source>
        <dbReference type="SAM" id="MobiDB-lite"/>
    </source>
</evidence>
<comment type="caution">
    <text evidence="5">The sequence shown here is derived from an EMBL/GenBank/DDBJ whole genome shotgun (WGS) entry which is preliminary data.</text>
</comment>
<evidence type="ECO:0000256" key="1">
    <source>
        <dbReference type="ARBA" id="ARBA00007118"/>
    </source>
</evidence>
<dbReference type="PANTHER" id="PTHR43673:SF10">
    <property type="entry name" value="NADH DEHYDROGENASE_NAD(P)H NITROREDUCTASE XCC3605-RELATED"/>
    <property type="match status" value="1"/>
</dbReference>
<dbReference type="AlphaFoldDB" id="A0A437GY80"/>
<dbReference type="Pfam" id="PF00881">
    <property type="entry name" value="Nitroreductase"/>
    <property type="match status" value="1"/>
</dbReference>
<dbReference type="InterPro" id="IPR029479">
    <property type="entry name" value="Nitroreductase"/>
</dbReference>
<dbReference type="Proteomes" id="UP000283003">
    <property type="component" value="Unassembled WGS sequence"/>
</dbReference>
<dbReference type="SUPFAM" id="SSF55469">
    <property type="entry name" value="FMN-dependent nitroreductase-like"/>
    <property type="match status" value="1"/>
</dbReference>
<protein>
    <submittedName>
        <fullName evidence="5">Nitroreductase</fullName>
    </submittedName>
</protein>
<dbReference type="OrthoDB" id="9802510at2"/>
<name>A0A437GY80_9SPHN</name>
<dbReference type="Gene3D" id="3.40.109.10">
    <property type="entry name" value="NADH Oxidase"/>
    <property type="match status" value="1"/>
</dbReference>
<dbReference type="CDD" id="cd02138">
    <property type="entry name" value="TdsD-like"/>
    <property type="match status" value="1"/>
</dbReference>
<dbReference type="PANTHER" id="PTHR43673">
    <property type="entry name" value="NAD(P)H NITROREDUCTASE YDGI-RELATED"/>
    <property type="match status" value="1"/>
</dbReference>
<dbReference type="EMBL" id="RXOL01000002">
    <property type="protein sequence ID" value="RVQ67632.1"/>
    <property type="molecule type" value="Genomic_DNA"/>
</dbReference>
<evidence type="ECO:0000256" key="2">
    <source>
        <dbReference type="ARBA" id="ARBA00023002"/>
    </source>
</evidence>
<proteinExistence type="inferred from homology"/>
<dbReference type="RefSeq" id="WP_127612140.1">
    <property type="nucleotide sequence ID" value="NZ_RXOL01000002.1"/>
</dbReference>
<evidence type="ECO:0000313" key="6">
    <source>
        <dbReference type="Proteomes" id="UP000283003"/>
    </source>
</evidence>
<comment type="similarity">
    <text evidence="1">Belongs to the nitroreductase family.</text>
</comment>
<evidence type="ECO:0000313" key="5">
    <source>
        <dbReference type="EMBL" id="RVQ67632.1"/>
    </source>
</evidence>
<organism evidence="5 6">
    <name type="scientific">Croceicoccus ponticola</name>
    <dbReference type="NCBI Taxonomy" id="2217664"/>
    <lineage>
        <taxon>Bacteria</taxon>
        <taxon>Pseudomonadati</taxon>
        <taxon>Pseudomonadota</taxon>
        <taxon>Alphaproteobacteria</taxon>
        <taxon>Sphingomonadales</taxon>
        <taxon>Erythrobacteraceae</taxon>
        <taxon>Croceicoccus</taxon>
    </lineage>
</organism>
<reference evidence="5 6" key="1">
    <citation type="submission" date="2018-12" db="EMBL/GenBank/DDBJ databases">
        <title>Croceicoccus ponticola sp. nov., a lipolytic bacterium isolated from seawater.</title>
        <authorList>
            <person name="Yoon J.-H."/>
        </authorList>
    </citation>
    <scope>NUCLEOTIDE SEQUENCE [LARGE SCALE GENOMIC DNA]</scope>
    <source>
        <strain evidence="5 6">GM-16</strain>
    </source>
</reference>
<accession>A0A437GY80</accession>
<gene>
    <name evidence="5" type="ORF">EKN06_06715</name>
</gene>
<feature type="domain" description="Nitroreductase" evidence="4">
    <location>
        <begin position="16"/>
        <end position="158"/>
    </location>
</feature>
<keyword evidence="2" id="KW-0560">Oxidoreductase</keyword>
<dbReference type="InterPro" id="IPR000415">
    <property type="entry name" value="Nitroreductase-like"/>
</dbReference>